<evidence type="ECO:0000313" key="4">
    <source>
        <dbReference type="Proteomes" id="UP000032141"/>
    </source>
</evidence>
<dbReference type="Gramene" id="Bo5g071220.1">
    <property type="protein sequence ID" value="Bo5g071220.1"/>
    <property type="gene ID" value="Bo5g071220"/>
</dbReference>
<evidence type="ECO:0000313" key="3">
    <source>
        <dbReference type="EnsemblPlants" id="Bo5g071220.1"/>
    </source>
</evidence>
<dbReference type="HOGENOM" id="CLU_132280_0_0_1"/>
<sequence>MSLIGKILNPKKQNVEKLIQAMPHQWGLEDRITANDLGNGKFLFNFSSEEDLNLVLRMCPFHYNYCIPLHLWTDKNLMNIGVRLGHVDTVELMEGRMLIDIDSRVPFKFKRKVQSTEGEEVTIEIKYDMLFKHCTTCGALSHEKGFCSTNSVSSQTQGQHQGRTGVFARVQLP</sequence>
<dbReference type="OMA" id="YDDSTHN"/>
<dbReference type="eggNOG" id="KOG1075">
    <property type="taxonomic scope" value="Eukaryota"/>
</dbReference>
<dbReference type="AlphaFoldDB" id="A0A0D3CFJ0"/>
<keyword evidence="4" id="KW-1185">Reference proteome</keyword>
<feature type="domain" description="Zinc knuckle CX2CX4HX4C" evidence="2">
    <location>
        <begin position="101"/>
        <end position="148"/>
    </location>
</feature>
<feature type="domain" description="DUF4283" evidence="1">
    <location>
        <begin position="2"/>
        <end position="65"/>
    </location>
</feature>
<organism evidence="3 4">
    <name type="scientific">Brassica oleracea var. oleracea</name>
    <dbReference type="NCBI Taxonomy" id="109376"/>
    <lineage>
        <taxon>Eukaryota</taxon>
        <taxon>Viridiplantae</taxon>
        <taxon>Streptophyta</taxon>
        <taxon>Embryophyta</taxon>
        <taxon>Tracheophyta</taxon>
        <taxon>Spermatophyta</taxon>
        <taxon>Magnoliopsida</taxon>
        <taxon>eudicotyledons</taxon>
        <taxon>Gunneridae</taxon>
        <taxon>Pentapetalae</taxon>
        <taxon>rosids</taxon>
        <taxon>malvids</taxon>
        <taxon>Brassicales</taxon>
        <taxon>Brassicaceae</taxon>
        <taxon>Brassiceae</taxon>
        <taxon>Brassica</taxon>
    </lineage>
</organism>
<dbReference type="Proteomes" id="UP000032141">
    <property type="component" value="Chromosome C5"/>
</dbReference>
<dbReference type="InterPro" id="IPR040256">
    <property type="entry name" value="At4g02000-like"/>
</dbReference>
<dbReference type="InterPro" id="IPR025836">
    <property type="entry name" value="Zn_knuckle_CX2CX4HX4C"/>
</dbReference>
<accession>A0A0D3CFJ0</accession>
<name>A0A0D3CFJ0_BRAOL</name>
<evidence type="ECO:0000259" key="2">
    <source>
        <dbReference type="Pfam" id="PF14392"/>
    </source>
</evidence>
<dbReference type="InterPro" id="IPR025558">
    <property type="entry name" value="DUF4283"/>
</dbReference>
<dbReference type="Pfam" id="PF14111">
    <property type="entry name" value="DUF4283"/>
    <property type="match status" value="1"/>
</dbReference>
<dbReference type="Pfam" id="PF14392">
    <property type="entry name" value="zf-CCHC_4"/>
    <property type="match status" value="1"/>
</dbReference>
<dbReference type="PANTHER" id="PTHR31286:SF162">
    <property type="entry name" value="DUF4283 DOMAIN-CONTAINING PROTEIN-RELATED"/>
    <property type="match status" value="1"/>
</dbReference>
<reference evidence="3 4" key="1">
    <citation type="journal article" date="2014" name="Genome Biol.">
        <title>Transcriptome and methylome profiling reveals relics of genome dominance in the mesopolyploid Brassica oleracea.</title>
        <authorList>
            <person name="Parkin I.A."/>
            <person name="Koh C."/>
            <person name="Tang H."/>
            <person name="Robinson S.J."/>
            <person name="Kagale S."/>
            <person name="Clarke W.E."/>
            <person name="Town C.D."/>
            <person name="Nixon J."/>
            <person name="Krishnakumar V."/>
            <person name="Bidwell S.L."/>
            <person name="Denoeud F."/>
            <person name="Belcram H."/>
            <person name="Links M.G."/>
            <person name="Just J."/>
            <person name="Clarke C."/>
            <person name="Bender T."/>
            <person name="Huebert T."/>
            <person name="Mason A.S."/>
            <person name="Pires J.C."/>
            <person name="Barker G."/>
            <person name="Moore J."/>
            <person name="Walley P.G."/>
            <person name="Manoli S."/>
            <person name="Batley J."/>
            <person name="Edwards D."/>
            <person name="Nelson M.N."/>
            <person name="Wang X."/>
            <person name="Paterson A.H."/>
            <person name="King G."/>
            <person name="Bancroft I."/>
            <person name="Chalhoub B."/>
            <person name="Sharpe A.G."/>
        </authorList>
    </citation>
    <scope>NUCLEOTIDE SEQUENCE</scope>
    <source>
        <strain evidence="3 4">cv. TO1000</strain>
    </source>
</reference>
<dbReference type="PANTHER" id="PTHR31286">
    <property type="entry name" value="GLYCINE-RICH CELL WALL STRUCTURAL PROTEIN 1.8-LIKE"/>
    <property type="match status" value="1"/>
</dbReference>
<dbReference type="EnsemblPlants" id="Bo5g071220.1">
    <property type="protein sequence ID" value="Bo5g071220.1"/>
    <property type="gene ID" value="Bo5g071220"/>
</dbReference>
<reference evidence="3" key="2">
    <citation type="submission" date="2015-03" db="UniProtKB">
        <authorList>
            <consortium name="EnsemblPlants"/>
        </authorList>
    </citation>
    <scope>IDENTIFICATION</scope>
</reference>
<proteinExistence type="predicted"/>
<evidence type="ECO:0008006" key="5">
    <source>
        <dbReference type="Google" id="ProtNLM"/>
    </source>
</evidence>
<protein>
    <recommendedName>
        <fullName evidence="5">DUF4283 domain-containing protein</fullName>
    </recommendedName>
</protein>
<evidence type="ECO:0000259" key="1">
    <source>
        <dbReference type="Pfam" id="PF14111"/>
    </source>
</evidence>